<protein>
    <submittedName>
        <fullName evidence="1">Uncharacterized protein</fullName>
    </submittedName>
</protein>
<sequence length="64" mass="7284">MKKFHDPQCVGTLVFPLDFTFHTQSEVIIDFSLKKAVPADVGCSRTWVNQFKFSNMHAAAIRLL</sequence>
<organism evidence="1">
    <name type="scientific">bioreactor metagenome</name>
    <dbReference type="NCBI Taxonomy" id="1076179"/>
    <lineage>
        <taxon>unclassified sequences</taxon>
        <taxon>metagenomes</taxon>
        <taxon>ecological metagenomes</taxon>
    </lineage>
</organism>
<name>A0A644VT75_9ZZZZ</name>
<dbReference type="EMBL" id="VSSQ01000429">
    <property type="protein sequence ID" value="MPL94487.1"/>
    <property type="molecule type" value="Genomic_DNA"/>
</dbReference>
<evidence type="ECO:0000313" key="1">
    <source>
        <dbReference type="EMBL" id="MPL94487.1"/>
    </source>
</evidence>
<gene>
    <name evidence="1" type="ORF">SDC9_40641</name>
</gene>
<reference evidence="1" key="1">
    <citation type="submission" date="2019-08" db="EMBL/GenBank/DDBJ databases">
        <authorList>
            <person name="Kucharzyk K."/>
            <person name="Murdoch R.W."/>
            <person name="Higgins S."/>
            <person name="Loffler F."/>
        </authorList>
    </citation>
    <scope>NUCLEOTIDE SEQUENCE</scope>
</reference>
<comment type="caution">
    <text evidence="1">The sequence shown here is derived from an EMBL/GenBank/DDBJ whole genome shotgun (WGS) entry which is preliminary data.</text>
</comment>
<dbReference type="AlphaFoldDB" id="A0A644VT75"/>
<accession>A0A644VT75</accession>
<proteinExistence type="predicted"/>